<dbReference type="Proteomes" id="UP001247620">
    <property type="component" value="Unassembled WGS sequence"/>
</dbReference>
<proteinExistence type="predicted"/>
<keyword evidence="3" id="KW-1185">Reference proteome</keyword>
<dbReference type="RefSeq" id="WP_310100613.1">
    <property type="nucleotide sequence ID" value="NZ_JAVDUU010000004.1"/>
</dbReference>
<organism evidence="2 3">
    <name type="scientific">Mucilaginibacter pocheonensis</name>
    <dbReference type="NCBI Taxonomy" id="398050"/>
    <lineage>
        <taxon>Bacteria</taxon>
        <taxon>Pseudomonadati</taxon>
        <taxon>Bacteroidota</taxon>
        <taxon>Sphingobacteriia</taxon>
        <taxon>Sphingobacteriales</taxon>
        <taxon>Sphingobacteriaceae</taxon>
        <taxon>Mucilaginibacter</taxon>
    </lineage>
</organism>
<gene>
    <name evidence="2" type="ORF">J2W55_004343</name>
</gene>
<reference evidence="2 3" key="1">
    <citation type="submission" date="2023-07" db="EMBL/GenBank/DDBJ databases">
        <title>Sorghum-associated microbial communities from plants grown in Nebraska, USA.</title>
        <authorList>
            <person name="Schachtman D."/>
        </authorList>
    </citation>
    <scope>NUCLEOTIDE SEQUENCE [LARGE SCALE GENOMIC DNA]</scope>
    <source>
        <strain evidence="2 3">3262</strain>
    </source>
</reference>
<feature type="compositionally biased region" description="Basic and acidic residues" evidence="1">
    <location>
        <begin position="1"/>
        <end position="27"/>
    </location>
</feature>
<accession>A0ABU1TGN1</accession>
<dbReference type="EMBL" id="JAVDUU010000004">
    <property type="protein sequence ID" value="MDR6944483.1"/>
    <property type="molecule type" value="Genomic_DNA"/>
</dbReference>
<name>A0ABU1TGN1_9SPHI</name>
<evidence type="ECO:0000256" key="1">
    <source>
        <dbReference type="SAM" id="MobiDB-lite"/>
    </source>
</evidence>
<evidence type="ECO:0000313" key="3">
    <source>
        <dbReference type="Proteomes" id="UP001247620"/>
    </source>
</evidence>
<evidence type="ECO:0000313" key="2">
    <source>
        <dbReference type="EMBL" id="MDR6944483.1"/>
    </source>
</evidence>
<protein>
    <submittedName>
        <fullName evidence="2">Uncharacterized protein</fullName>
    </submittedName>
</protein>
<sequence>METKVKSKEAETKEIRDQKSAKQEKKATAKITDRHRRKPLL</sequence>
<feature type="region of interest" description="Disordered" evidence="1">
    <location>
        <begin position="1"/>
        <end position="41"/>
    </location>
</feature>
<comment type="caution">
    <text evidence="2">The sequence shown here is derived from an EMBL/GenBank/DDBJ whole genome shotgun (WGS) entry which is preliminary data.</text>
</comment>